<dbReference type="AlphaFoldDB" id="A0A238YD18"/>
<reference evidence="3" key="1">
    <citation type="submission" date="2017-06" db="EMBL/GenBank/DDBJ databases">
        <authorList>
            <person name="Varghese N."/>
            <person name="Submissions S."/>
        </authorList>
    </citation>
    <scope>NUCLEOTIDE SEQUENCE [LARGE SCALE GENOMIC DNA]</scope>
    <source>
        <strain evidence="3">DSM 15668</strain>
    </source>
</reference>
<dbReference type="CDD" id="cd10148">
    <property type="entry name" value="CsoR-like_DUF156"/>
    <property type="match status" value="1"/>
</dbReference>
<dbReference type="RefSeq" id="WP_180706413.1">
    <property type="nucleotide sequence ID" value="NZ_FZOB01000003.1"/>
</dbReference>
<dbReference type="GO" id="GO:0045892">
    <property type="term" value="P:negative regulation of DNA-templated transcription"/>
    <property type="evidence" value="ECO:0007669"/>
    <property type="project" value="UniProtKB-ARBA"/>
</dbReference>
<comment type="similarity">
    <text evidence="1">Belongs to the FrmR/RcnR family.</text>
</comment>
<sequence length="91" mass="10604">MVDVNKEEKRKIIQRLKRIEGQIRGLQRMIEEGNNCEDVLIQLSAVKNAMENLGIVILESYLKHCVFKDESLSPEKERELEAALKLLKRLK</sequence>
<dbReference type="GO" id="GO:0003677">
    <property type="term" value="F:DNA binding"/>
    <property type="evidence" value="ECO:0007669"/>
    <property type="project" value="UniProtKB-KW"/>
</dbReference>
<name>A0A238YD18_9BACT</name>
<protein>
    <submittedName>
        <fullName evidence="2">DNA-binding transcriptional regulator, FrmR family</fullName>
    </submittedName>
</protein>
<evidence type="ECO:0000313" key="2">
    <source>
        <dbReference type="EMBL" id="SNR69146.1"/>
    </source>
</evidence>
<keyword evidence="3" id="KW-1185">Reference proteome</keyword>
<dbReference type="Pfam" id="PF02583">
    <property type="entry name" value="Trns_repr_metal"/>
    <property type="match status" value="1"/>
</dbReference>
<dbReference type="InterPro" id="IPR038390">
    <property type="entry name" value="Metal_Tscrpt_repr_sf"/>
</dbReference>
<dbReference type="PANTHER" id="PTHR33677:SF5">
    <property type="entry name" value="TRANSCRIPTIONAL REPRESSOR FRMR"/>
    <property type="match status" value="1"/>
</dbReference>
<gene>
    <name evidence="2" type="ORF">SAMN06265340_10363</name>
</gene>
<dbReference type="Proteomes" id="UP000198405">
    <property type="component" value="Unassembled WGS sequence"/>
</dbReference>
<accession>A0A238YD18</accession>
<dbReference type="Gene3D" id="1.20.58.1000">
    <property type="entry name" value="Metal-sensitive repressor, helix protomer"/>
    <property type="match status" value="1"/>
</dbReference>
<organism evidence="2 3">
    <name type="scientific">Desulfurobacterium atlanticum</name>
    <dbReference type="NCBI Taxonomy" id="240169"/>
    <lineage>
        <taxon>Bacteria</taxon>
        <taxon>Pseudomonadati</taxon>
        <taxon>Aquificota</taxon>
        <taxon>Aquificia</taxon>
        <taxon>Desulfurobacteriales</taxon>
        <taxon>Desulfurobacteriaceae</taxon>
        <taxon>Desulfurobacterium</taxon>
    </lineage>
</organism>
<dbReference type="GO" id="GO:0046872">
    <property type="term" value="F:metal ion binding"/>
    <property type="evidence" value="ECO:0007669"/>
    <property type="project" value="InterPro"/>
</dbReference>
<evidence type="ECO:0000256" key="1">
    <source>
        <dbReference type="ARBA" id="ARBA00005260"/>
    </source>
</evidence>
<dbReference type="InterPro" id="IPR003735">
    <property type="entry name" value="Metal_Tscrpt_repr"/>
</dbReference>
<evidence type="ECO:0000313" key="3">
    <source>
        <dbReference type="Proteomes" id="UP000198405"/>
    </source>
</evidence>
<proteinExistence type="inferred from homology"/>
<keyword evidence="2" id="KW-0238">DNA-binding</keyword>
<dbReference type="PANTHER" id="PTHR33677">
    <property type="entry name" value="TRANSCRIPTIONAL REPRESSOR FRMR-RELATED"/>
    <property type="match status" value="1"/>
</dbReference>
<dbReference type="EMBL" id="FZOB01000003">
    <property type="protein sequence ID" value="SNR69146.1"/>
    <property type="molecule type" value="Genomic_DNA"/>
</dbReference>